<keyword evidence="9" id="KW-1185">Reference proteome</keyword>
<dbReference type="InterPro" id="IPR006128">
    <property type="entry name" value="Lipoprotein_PsaA-like"/>
</dbReference>
<dbReference type="InterPro" id="IPR050492">
    <property type="entry name" value="Bact_metal-bind_prot9"/>
</dbReference>
<dbReference type="OrthoDB" id="9793396at2"/>
<evidence type="ECO:0000256" key="2">
    <source>
        <dbReference type="ARBA" id="ARBA00011028"/>
    </source>
</evidence>
<evidence type="ECO:0000313" key="9">
    <source>
        <dbReference type="Proteomes" id="UP000320672"/>
    </source>
</evidence>
<evidence type="ECO:0000256" key="1">
    <source>
        <dbReference type="ARBA" id="ARBA00004196"/>
    </source>
</evidence>
<dbReference type="GO" id="GO:0030001">
    <property type="term" value="P:metal ion transport"/>
    <property type="evidence" value="ECO:0007669"/>
    <property type="project" value="InterPro"/>
</dbReference>
<dbReference type="AlphaFoldDB" id="A0A517MIP9"/>
<evidence type="ECO:0000256" key="6">
    <source>
        <dbReference type="RuleBase" id="RU003512"/>
    </source>
</evidence>
<evidence type="ECO:0000256" key="5">
    <source>
        <dbReference type="ARBA" id="ARBA00022729"/>
    </source>
</evidence>
<dbReference type="PRINTS" id="PR00691">
    <property type="entry name" value="ADHESINB"/>
</dbReference>
<evidence type="ECO:0000256" key="3">
    <source>
        <dbReference type="ARBA" id="ARBA00022448"/>
    </source>
</evidence>
<organism evidence="8 9">
    <name type="scientific">Roseimaritima multifibrata</name>
    <dbReference type="NCBI Taxonomy" id="1930274"/>
    <lineage>
        <taxon>Bacteria</taxon>
        <taxon>Pseudomonadati</taxon>
        <taxon>Planctomycetota</taxon>
        <taxon>Planctomycetia</taxon>
        <taxon>Pirellulales</taxon>
        <taxon>Pirellulaceae</taxon>
        <taxon>Roseimaritima</taxon>
    </lineage>
</organism>
<dbReference type="PANTHER" id="PTHR42953">
    <property type="entry name" value="HIGH-AFFINITY ZINC UPTAKE SYSTEM PROTEIN ZNUA-RELATED"/>
    <property type="match status" value="1"/>
</dbReference>
<comment type="similarity">
    <text evidence="2 6">Belongs to the bacterial solute-binding protein 9 family.</text>
</comment>
<feature type="chain" id="PRO_5022066214" evidence="7">
    <location>
        <begin position="29"/>
        <end position="330"/>
    </location>
</feature>
<sequence length="330" mass="35665" precursor="true">MATSRPVSIAFFLLAIALLPGCKKSDSAAENVSDPNKRPQIVATTGMVGDLVRGIVGEAADVTVLMGPGVDPHLHQPSRSDAVALSQADIVIYNGLHLEGQLGEVLESRTSRGGQTIAVGEMLPKNQLLDADGSWHDPHIWMDVKLWADTITPLTEKLSKALPDHAETFQASAEAYREELLELDRWAATCLESIPKKQRVLITAHDAFRYFGRRYDVEVFGVQGVSTTSEAGITDVNRLVNLIVERDVKAVFFESSVSPRQVKAIVHGANSRDKEVSSDHVLYSDSMGPADSDADTYIGMIRHNTRTITEALGGTVVDIPTSTAPVPNAS</sequence>
<dbReference type="PANTHER" id="PTHR42953:SF1">
    <property type="entry name" value="METAL-BINDING PROTEIN HI_0362-RELATED"/>
    <property type="match status" value="1"/>
</dbReference>
<dbReference type="GO" id="GO:0007155">
    <property type="term" value="P:cell adhesion"/>
    <property type="evidence" value="ECO:0007669"/>
    <property type="project" value="InterPro"/>
</dbReference>
<dbReference type="EMBL" id="CP036262">
    <property type="protein sequence ID" value="QDS94766.1"/>
    <property type="molecule type" value="Genomic_DNA"/>
</dbReference>
<evidence type="ECO:0000313" key="8">
    <source>
        <dbReference type="EMBL" id="QDS94766.1"/>
    </source>
</evidence>
<dbReference type="InterPro" id="IPR006127">
    <property type="entry name" value="ZnuA-like"/>
</dbReference>
<dbReference type="RefSeq" id="WP_145352731.1">
    <property type="nucleotide sequence ID" value="NZ_CP036262.1"/>
</dbReference>
<name>A0A517MIP9_9BACT</name>
<dbReference type="Proteomes" id="UP000320672">
    <property type="component" value="Chromosome"/>
</dbReference>
<comment type="subcellular location">
    <subcellularLocation>
        <location evidence="1">Cell envelope</location>
    </subcellularLocation>
</comment>
<keyword evidence="3 6" id="KW-0813">Transport</keyword>
<dbReference type="SUPFAM" id="SSF53807">
    <property type="entry name" value="Helical backbone' metal receptor"/>
    <property type="match status" value="1"/>
</dbReference>
<dbReference type="InterPro" id="IPR006129">
    <property type="entry name" value="AdhesinB"/>
</dbReference>
<dbReference type="KEGG" id="rml:FF011L_35480"/>
<dbReference type="GO" id="GO:0046872">
    <property type="term" value="F:metal ion binding"/>
    <property type="evidence" value="ECO:0007669"/>
    <property type="project" value="UniProtKB-KW"/>
</dbReference>
<dbReference type="GO" id="GO:0030313">
    <property type="term" value="C:cell envelope"/>
    <property type="evidence" value="ECO:0007669"/>
    <property type="project" value="UniProtKB-SubCell"/>
</dbReference>
<keyword evidence="4" id="KW-0479">Metal-binding</keyword>
<proteinExistence type="inferred from homology"/>
<gene>
    <name evidence="8" type="primary">troA</name>
    <name evidence="8" type="ORF">FF011L_35480</name>
</gene>
<evidence type="ECO:0000256" key="7">
    <source>
        <dbReference type="SAM" id="SignalP"/>
    </source>
</evidence>
<evidence type="ECO:0000256" key="4">
    <source>
        <dbReference type="ARBA" id="ARBA00022723"/>
    </source>
</evidence>
<feature type="signal peptide" evidence="7">
    <location>
        <begin position="1"/>
        <end position="28"/>
    </location>
</feature>
<reference evidence="8 9" key="1">
    <citation type="submission" date="2019-02" db="EMBL/GenBank/DDBJ databases">
        <title>Deep-cultivation of Planctomycetes and their phenomic and genomic characterization uncovers novel biology.</title>
        <authorList>
            <person name="Wiegand S."/>
            <person name="Jogler M."/>
            <person name="Boedeker C."/>
            <person name="Pinto D."/>
            <person name="Vollmers J."/>
            <person name="Rivas-Marin E."/>
            <person name="Kohn T."/>
            <person name="Peeters S.H."/>
            <person name="Heuer A."/>
            <person name="Rast P."/>
            <person name="Oberbeckmann S."/>
            <person name="Bunk B."/>
            <person name="Jeske O."/>
            <person name="Meyerdierks A."/>
            <person name="Storesund J.E."/>
            <person name="Kallscheuer N."/>
            <person name="Luecker S."/>
            <person name="Lage O.M."/>
            <person name="Pohl T."/>
            <person name="Merkel B.J."/>
            <person name="Hornburger P."/>
            <person name="Mueller R.-W."/>
            <person name="Bruemmer F."/>
            <person name="Labrenz M."/>
            <person name="Spormann A.M."/>
            <person name="Op den Camp H."/>
            <person name="Overmann J."/>
            <person name="Amann R."/>
            <person name="Jetten M.S.M."/>
            <person name="Mascher T."/>
            <person name="Medema M.H."/>
            <person name="Devos D.P."/>
            <person name="Kaster A.-K."/>
            <person name="Ovreas L."/>
            <person name="Rohde M."/>
            <person name="Galperin M.Y."/>
            <person name="Jogler C."/>
        </authorList>
    </citation>
    <scope>NUCLEOTIDE SEQUENCE [LARGE SCALE GENOMIC DNA]</scope>
    <source>
        <strain evidence="8 9">FF011L</strain>
    </source>
</reference>
<protein>
    <submittedName>
        <fullName evidence="8">Periplasmic zinc-binding protein TroA</fullName>
    </submittedName>
</protein>
<dbReference type="PRINTS" id="PR00690">
    <property type="entry name" value="ADHESNFAMILY"/>
</dbReference>
<dbReference type="Pfam" id="PF01297">
    <property type="entry name" value="ZnuA"/>
    <property type="match status" value="1"/>
</dbReference>
<dbReference type="Gene3D" id="3.40.50.1980">
    <property type="entry name" value="Nitrogenase molybdenum iron protein domain"/>
    <property type="match status" value="2"/>
</dbReference>
<keyword evidence="5 7" id="KW-0732">Signal</keyword>
<accession>A0A517MIP9</accession>